<sequence>MPQKERPNERMAREIVADTLRVPVTCHDDNTQGSMVDALIHYPDGSLGAMEIVADHDDRFNKMWDALEKAGHSLPVGGLRRSWNVVLGHAADLRRVRAELPDLLRGMEDLEHSDLRRVGRKRNPEVTDRAAALGVRMAYVVDHTPPGTVHLRAEGWSGFIETVSLANWVRDVLARHPGKQNKLLAHDGARERHIFIWATMGSNFSIQDLLMRREQAAIAEQAAPNLPEGISHVWVAGSMSSQGVAGWSADRGWWWTPWRFPRRVDDAE</sequence>
<dbReference type="EMBL" id="BNAU01000001">
    <property type="protein sequence ID" value="GHE81089.1"/>
    <property type="molecule type" value="Genomic_DNA"/>
</dbReference>
<dbReference type="Proteomes" id="UP000605897">
    <property type="component" value="Unassembled WGS sequence"/>
</dbReference>
<comment type="caution">
    <text evidence="1">The sequence shown here is derived from an EMBL/GenBank/DDBJ whole genome shotgun (WGS) entry which is preliminary data.</text>
</comment>
<name>A0ABQ3IHX9_9PSEU</name>
<proteinExistence type="predicted"/>
<dbReference type="RefSeq" id="WP_191243189.1">
    <property type="nucleotide sequence ID" value="NZ_BNAU01000001.1"/>
</dbReference>
<organism evidence="1 2">
    <name type="scientific">Amycolatopsis deserti</name>
    <dbReference type="NCBI Taxonomy" id="185696"/>
    <lineage>
        <taxon>Bacteria</taxon>
        <taxon>Bacillati</taxon>
        <taxon>Actinomycetota</taxon>
        <taxon>Actinomycetes</taxon>
        <taxon>Pseudonocardiales</taxon>
        <taxon>Pseudonocardiaceae</taxon>
        <taxon>Amycolatopsis</taxon>
    </lineage>
</organism>
<reference evidence="2" key="1">
    <citation type="journal article" date="2019" name="Int. J. Syst. Evol. Microbiol.">
        <title>The Global Catalogue of Microorganisms (GCM) 10K type strain sequencing project: providing services to taxonomists for standard genome sequencing and annotation.</title>
        <authorList>
            <consortium name="The Broad Institute Genomics Platform"/>
            <consortium name="The Broad Institute Genome Sequencing Center for Infectious Disease"/>
            <person name="Wu L."/>
            <person name="Ma J."/>
        </authorList>
    </citation>
    <scope>NUCLEOTIDE SEQUENCE [LARGE SCALE GENOMIC DNA]</scope>
    <source>
        <strain evidence="2">CGMCC 4.7677</strain>
    </source>
</reference>
<gene>
    <name evidence="1" type="ORF">GCM10017786_09250</name>
</gene>
<evidence type="ECO:0000313" key="1">
    <source>
        <dbReference type="EMBL" id="GHE81089.1"/>
    </source>
</evidence>
<protein>
    <submittedName>
        <fullName evidence="1">Uncharacterized protein</fullName>
    </submittedName>
</protein>
<keyword evidence="2" id="KW-1185">Reference proteome</keyword>
<evidence type="ECO:0000313" key="2">
    <source>
        <dbReference type="Proteomes" id="UP000605897"/>
    </source>
</evidence>
<accession>A0ABQ3IHX9</accession>